<dbReference type="Proteomes" id="UP000756346">
    <property type="component" value="Unassembled WGS sequence"/>
</dbReference>
<accession>A0A9P8YCD2</accession>
<proteinExistence type="predicted"/>
<evidence type="ECO:0000313" key="4">
    <source>
        <dbReference type="EMBL" id="KAH7033503.1"/>
    </source>
</evidence>
<reference evidence="4" key="1">
    <citation type="journal article" date="2021" name="Nat. Commun.">
        <title>Genetic determinants of endophytism in the Arabidopsis root mycobiome.</title>
        <authorList>
            <person name="Mesny F."/>
            <person name="Miyauchi S."/>
            <person name="Thiergart T."/>
            <person name="Pickel B."/>
            <person name="Atanasova L."/>
            <person name="Karlsson M."/>
            <person name="Huettel B."/>
            <person name="Barry K.W."/>
            <person name="Haridas S."/>
            <person name="Chen C."/>
            <person name="Bauer D."/>
            <person name="Andreopoulos W."/>
            <person name="Pangilinan J."/>
            <person name="LaButti K."/>
            <person name="Riley R."/>
            <person name="Lipzen A."/>
            <person name="Clum A."/>
            <person name="Drula E."/>
            <person name="Henrissat B."/>
            <person name="Kohler A."/>
            <person name="Grigoriev I.V."/>
            <person name="Martin F.M."/>
            <person name="Hacquard S."/>
        </authorList>
    </citation>
    <scope>NUCLEOTIDE SEQUENCE</scope>
    <source>
        <strain evidence="4">MPI-CAGE-CH-0230</strain>
    </source>
</reference>
<feature type="compositionally biased region" description="Low complexity" evidence="1">
    <location>
        <begin position="528"/>
        <end position="546"/>
    </location>
</feature>
<feature type="compositionally biased region" description="Polar residues" evidence="1">
    <location>
        <begin position="511"/>
        <end position="520"/>
    </location>
</feature>
<keyword evidence="3" id="KW-0732">Signal</keyword>
<keyword evidence="2" id="KW-0812">Transmembrane</keyword>
<keyword evidence="2" id="KW-0472">Membrane</keyword>
<dbReference type="OrthoDB" id="5426678at2759"/>
<feature type="signal peptide" evidence="3">
    <location>
        <begin position="1"/>
        <end position="20"/>
    </location>
</feature>
<organism evidence="4 5">
    <name type="scientific">Microdochium trichocladiopsis</name>
    <dbReference type="NCBI Taxonomy" id="1682393"/>
    <lineage>
        <taxon>Eukaryota</taxon>
        <taxon>Fungi</taxon>
        <taxon>Dikarya</taxon>
        <taxon>Ascomycota</taxon>
        <taxon>Pezizomycotina</taxon>
        <taxon>Sordariomycetes</taxon>
        <taxon>Xylariomycetidae</taxon>
        <taxon>Xylariales</taxon>
        <taxon>Microdochiaceae</taxon>
        <taxon>Microdochium</taxon>
    </lineage>
</organism>
<feature type="compositionally biased region" description="Polar residues" evidence="1">
    <location>
        <begin position="449"/>
        <end position="470"/>
    </location>
</feature>
<dbReference type="GeneID" id="70192091"/>
<evidence type="ECO:0000256" key="1">
    <source>
        <dbReference type="SAM" id="MobiDB-lite"/>
    </source>
</evidence>
<feature type="chain" id="PRO_5040386061" description="LPXTG-domain-containing protein" evidence="3">
    <location>
        <begin position="21"/>
        <end position="595"/>
    </location>
</feature>
<keyword evidence="2" id="KW-1133">Transmembrane helix</keyword>
<feature type="compositionally biased region" description="Low complexity" evidence="1">
    <location>
        <begin position="471"/>
        <end position="480"/>
    </location>
</feature>
<evidence type="ECO:0008006" key="6">
    <source>
        <dbReference type="Google" id="ProtNLM"/>
    </source>
</evidence>
<comment type="caution">
    <text evidence="4">The sequence shown here is derived from an EMBL/GenBank/DDBJ whole genome shotgun (WGS) entry which is preliminary data.</text>
</comment>
<keyword evidence="5" id="KW-1185">Reference proteome</keyword>
<sequence>MLSFIGVLVCLCMLSGHTRALQVTPGSPCAAVCLNNPESDSQDPNSSTTETSELVCLNDEFSTQTAGIKYQNCMQCLQTSNSTSLGESDSSWFIYNARFAIDVCMFGFKNESKRVSSPCDVGQACKSLKTALLVGNMDPTRDIYEYCDADGGSFSGNKMDACTQCYGNTDTTSYLSNFLVALKAGCEQRPHDGALLGLSQSVFSSSAVEITDPPTETALTGTPGNATAMTTGAIVGIAIGGALLLFGGIGLFFVYHRKQKRLYNMNHFTEFDFQDQANRGRKSTSPQPLLLPGHGGSGRSSTSTPDPKSIGSNVYATYSVGNLSEYELSSKRQHINSHSRTNSRTSHYPSELEKEMQLGKIKIKPMPAMSRIHGYTSSMSSQTALPAVSHQQPPALPTYVPQAHSRQNSLADPAMALLSGNRQDSTTSHQAADPMETSYLHGLTTSSWRPMSEEASATSNANTQSTRQEPQQQQQQQQQQDSREHPSRWPSPSHNPYRASMGSKRPAPSAPTGSAVNPSNPAIAKIIATTQQTGSTSAATRTQQTSMLPHGIPPPPPGSKAPDLAVPLVPRIRVPKTYVPPSITVEEATPVERAS</sequence>
<feature type="region of interest" description="Disordered" evidence="1">
    <location>
        <begin position="449"/>
        <end position="564"/>
    </location>
</feature>
<gene>
    <name evidence="4" type="ORF">B0I36DRAFT_430710</name>
</gene>
<dbReference type="EMBL" id="JAGTJQ010000004">
    <property type="protein sequence ID" value="KAH7033503.1"/>
    <property type="molecule type" value="Genomic_DNA"/>
</dbReference>
<evidence type="ECO:0000256" key="3">
    <source>
        <dbReference type="SAM" id="SignalP"/>
    </source>
</evidence>
<dbReference type="RefSeq" id="XP_046014335.1">
    <property type="nucleotide sequence ID" value="XM_046162545.1"/>
</dbReference>
<evidence type="ECO:0000313" key="5">
    <source>
        <dbReference type="Proteomes" id="UP000756346"/>
    </source>
</evidence>
<name>A0A9P8YCD2_9PEZI</name>
<feature type="region of interest" description="Disordered" evidence="1">
    <location>
        <begin position="276"/>
        <end position="313"/>
    </location>
</feature>
<feature type="compositionally biased region" description="Polar residues" evidence="1">
    <location>
        <begin position="338"/>
        <end position="348"/>
    </location>
</feature>
<evidence type="ECO:0000256" key="2">
    <source>
        <dbReference type="SAM" id="Phobius"/>
    </source>
</evidence>
<protein>
    <recommendedName>
        <fullName evidence="6">LPXTG-domain-containing protein</fullName>
    </recommendedName>
</protein>
<feature type="transmembrane region" description="Helical" evidence="2">
    <location>
        <begin position="233"/>
        <end position="255"/>
    </location>
</feature>
<dbReference type="AlphaFoldDB" id="A0A9P8YCD2"/>
<feature type="region of interest" description="Disordered" evidence="1">
    <location>
        <begin position="329"/>
        <end position="351"/>
    </location>
</feature>